<dbReference type="InterPro" id="IPR039329">
    <property type="entry name" value="SIAE"/>
</dbReference>
<dbReference type="EMBL" id="LCTZ01000002">
    <property type="protein sequence ID" value="KQC31641.1"/>
    <property type="molecule type" value="Genomic_DNA"/>
</dbReference>
<dbReference type="InterPro" id="IPR005181">
    <property type="entry name" value="SASA"/>
</dbReference>
<dbReference type="Proteomes" id="UP000050827">
    <property type="component" value="Unassembled WGS sequence"/>
</dbReference>
<dbReference type="PANTHER" id="PTHR22901:SF0">
    <property type="entry name" value="SIALATE O-ACETYLESTERASE"/>
    <property type="match status" value="1"/>
</dbReference>
<dbReference type="Gene3D" id="3.40.50.1110">
    <property type="entry name" value="SGNH hydrolase"/>
    <property type="match status" value="1"/>
</dbReference>
<gene>
    <name evidence="3" type="ORF">AAY42_06465</name>
</gene>
<dbReference type="Pfam" id="PF03629">
    <property type="entry name" value="SASA"/>
    <property type="match status" value="1"/>
</dbReference>
<dbReference type="InterPro" id="IPR036514">
    <property type="entry name" value="SGNH_hydro_sf"/>
</dbReference>
<dbReference type="AlphaFoldDB" id="A0A0Q1DS35"/>
<evidence type="ECO:0000256" key="1">
    <source>
        <dbReference type="ARBA" id="ARBA00022801"/>
    </source>
</evidence>
<dbReference type="PATRIC" id="fig|1547436.3.peg.1337"/>
<accession>A0A0Q1DS35</accession>
<proteinExistence type="predicted"/>
<evidence type="ECO:0000313" key="3">
    <source>
        <dbReference type="EMBL" id="KQC31641.1"/>
    </source>
</evidence>
<dbReference type="GO" id="GO:0005975">
    <property type="term" value="P:carbohydrate metabolic process"/>
    <property type="evidence" value="ECO:0007669"/>
    <property type="project" value="TreeGrafter"/>
</dbReference>
<protein>
    <submittedName>
        <fullName evidence="3">Sialate O-acetylesterase</fullName>
    </submittedName>
</protein>
<keyword evidence="1" id="KW-0378">Hydrolase</keyword>
<dbReference type="STRING" id="346185.AAY42_06465"/>
<dbReference type="SUPFAM" id="SSF52266">
    <property type="entry name" value="SGNH hydrolase"/>
    <property type="match status" value="1"/>
</dbReference>
<dbReference type="PANTHER" id="PTHR22901">
    <property type="entry name" value="SIALATE O-ACETYLESTERASE"/>
    <property type="match status" value="1"/>
</dbReference>
<sequence length="512" mass="57649">MLHMGTKGLYLKLSFLALFIFSVSAINSQDLKPANLFCDHMVLQRESLVPVWGKASPKEVVTVTFAGQVKSTKADKYGNWMIKLDAMEASKTGNDMTISGKKEVVISDVVVGEVWICSGQSNMQFSVDRVPEAKGLIPFAENIRSFEVERTVSLQEKEDVSGKWSTDYPNSAVAFSFAYFLEDISNVPVGIILSAWGSSSIEAWIPKDMTQELPHFKTIMQEFDYDVDTKSRITEILNKPNGWSRQDDIFLRRQPNILYNAMMKPLAPYASRGLVWYQGERNTRYLSGMPNVTKDNWFHRVAGMKEYGKILNKWILRYRKEWQNEDMNFMIVMLPGYGEGTVDNPKIDPESPTAQSWAWMRESQLKVLDLPNTAVANTIDLGDIKNIHPTDKLPIGQRLALLAGKKILRNDIVVTGPIMKGVDIEGNSIVVHYENANGLKTTNGNAPSGFWLSDESGEWKAAKAEIKGETVVLKSPEVSNPKYVRYAFSGKPKVNLVNSMELPAYPFRTDQF</sequence>
<feature type="domain" description="Sialate O-acetylesterase" evidence="2">
    <location>
        <begin position="113"/>
        <end position="399"/>
    </location>
</feature>
<dbReference type="GO" id="GO:0001681">
    <property type="term" value="F:sialate O-acetylesterase activity"/>
    <property type="evidence" value="ECO:0007669"/>
    <property type="project" value="InterPro"/>
</dbReference>
<reference evidence="3 4" key="1">
    <citation type="submission" date="2015-04" db="EMBL/GenBank/DDBJ databases">
        <title>Complete genome of flavobacterium.</title>
        <authorList>
            <person name="Kwon Y.M."/>
            <person name="Kim S.-J."/>
        </authorList>
    </citation>
    <scope>NUCLEOTIDE SEQUENCE [LARGE SCALE GENOMIC DNA]</scope>
    <source>
        <strain evidence="3 4">DK169</strain>
    </source>
</reference>
<evidence type="ECO:0000259" key="2">
    <source>
        <dbReference type="Pfam" id="PF03629"/>
    </source>
</evidence>
<comment type="caution">
    <text evidence="3">The sequence shown here is derived from an EMBL/GenBank/DDBJ whole genome shotgun (WGS) entry which is preliminary data.</text>
</comment>
<evidence type="ECO:0000313" key="4">
    <source>
        <dbReference type="Proteomes" id="UP000050827"/>
    </source>
</evidence>
<name>A0A0Q1DS35_9FLAO</name>
<organism evidence="3 4">
    <name type="scientific">Flagellimonas eckloniae</name>
    <dbReference type="NCBI Taxonomy" id="346185"/>
    <lineage>
        <taxon>Bacteria</taxon>
        <taxon>Pseudomonadati</taxon>
        <taxon>Bacteroidota</taxon>
        <taxon>Flavobacteriia</taxon>
        <taxon>Flavobacteriales</taxon>
        <taxon>Flavobacteriaceae</taxon>
        <taxon>Flagellimonas</taxon>
    </lineage>
</organism>
<keyword evidence="4" id="KW-1185">Reference proteome</keyword>